<reference evidence="4 5" key="1">
    <citation type="submission" date="2017-09" db="EMBL/GenBank/DDBJ databases">
        <title>Genomic, metabolic, and phenotypic characteristics of bacterial isolates from the natural microbiome of the model nematode Caenorhabditis elegans.</title>
        <authorList>
            <person name="Zimmermann J."/>
            <person name="Obeng N."/>
            <person name="Yang W."/>
            <person name="Obeng O."/>
            <person name="Kissoyan K."/>
            <person name="Pees B."/>
            <person name="Dirksen P."/>
            <person name="Hoppner M."/>
            <person name="Franke A."/>
            <person name="Rosenstiel P."/>
            <person name="Leippe M."/>
            <person name="Dierking K."/>
            <person name="Kaleta C."/>
            <person name="Schulenburg H."/>
        </authorList>
    </citation>
    <scope>NUCLEOTIDE SEQUENCE [LARGE SCALE GENOMIC DNA]</scope>
    <source>
        <strain evidence="4 5">MYb73</strain>
    </source>
</reference>
<dbReference type="Gene3D" id="3.40.50.720">
    <property type="entry name" value="NAD(P)-binding Rossmann-like Domain"/>
    <property type="match status" value="2"/>
</dbReference>
<dbReference type="InterPro" id="IPR036291">
    <property type="entry name" value="NAD(P)-bd_dom_sf"/>
</dbReference>
<dbReference type="GO" id="GO:0016491">
    <property type="term" value="F:oxidoreductase activity"/>
    <property type="evidence" value="ECO:0007669"/>
    <property type="project" value="UniProtKB-KW"/>
</dbReference>
<feature type="domain" description="D-isomer specific 2-hydroxyacid dehydrogenase NAD-binding" evidence="3">
    <location>
        <begin position="101"/>
        <end position="273"/>
    </location>
</feature>
<dbReference type="AlphaFoldDB" id="A0A2S0I663"/>
<evidence type="ECO:0000256" key="1">
    <source>
        <dbReference type="ARBA" id="ARBA00023002"/>
    </source>
</evidence>
<keyword evidence="4" id="KW-0670">Pyruvate</keyword>
<dbReference type="InterPro" id="IPR006140">
    <property type="entry name" value="D-isomer_DH_NAD-bd"/>
</dbReference>
<evidence type="ECO:0000259" key="3">
    <source>
        <dbReference type="Pfam" id="PF02826"/>
    </source>
</evidence>
<dbReference type="Pfam" id="PF02826">
    <property type="entry name" value="2-Hacid_dh_C"/>
    <property type="match status" value="1"/>
</dbReference>
<sequence>MTRVALLSRSANLSYFQPLLQGLAPELDVAVWPDPRSLHADVAVCWNPPVGVYDDMPNLKLIHSIAAGVDNLLDGQRTRGLPVCRVVDPQLAQGMLQYVLWCVLTFHRKLDLALSNQRAARWSRPPQMPASQCRIGLMGLGELGGAIAAVLPGMGYPVNGWSRSPRDIDGVRVYAGEAAFDEFLANTDVLVCLVPLTDATRGILNRRTFDALPQGAAVVNCGRGEHLVAADLIDALERGQLRGAVLDVFAQEPLDAADPLWSTPGVIVTPHMATMPSPGTVAEQVVANIRRLGQGESLAHTVDLSRGY</sequence>
<accession>A0A2S0I663</accession>
<dbReference type="RefSeq" id="WP_105238404.1">
    <property type="nucleotide sequence ID" value="NZ_CP023270.1"/>
</dbReference>
<keyword evidence="2" id="KW-0520">NAD</keyword>
<keyword evidence="1" id="KW-0560">Oxidoreductase</keyword>
<evidence type="ECO:0000256" key="2">
    <source>
        <dbReference type="ARBA" id="ARBA00023027"/>
    </source>
</evidence>
<protein>
    <submittedName>
        <fullName evidence="4">Glyoxylate/hydroxypyruvate reductase A</fullName>
    </submittedName>
</protein>
<dbReference type="OrthoDB" id="9787219at2"/>
<evidence type="ECO:0000313" key="4">
    <source>
        <dbReference type="EMBL" id="AVJ27529.1"/>
    </source>
</evidence>
<proteinExistence type="predicted"/>
<organism evidence="4 5">
    <name type="scientific">Achromobacter spanius</name>
    <dbReference type="NCBI Taxonomy" id="217203"/>
    <lineage>
        <taxon>Bacteria</taxon>
        <taxon>Pseudomonadati</taxon>
        <taxon>Pseudomonadota</taxon>
        <taxon>Betaproteobacteria</taxon>
        <taxon>Burkholderiales</taxon>
        <taxon>Alcaligenaceae</taxon>
        <taxon>Achromobacter</taxon>
    </lineage>
</organism>
<keyword evidence="5" id="KW-1185">Reference proteome</keyword>
<name>A0A2S0I663_9BURK</name>
<dbReference type="PANTHER" id="PTHR43333">
    <property type="entry name" value="2-HACID_DH_C DOMAIN-CONTAINING PROTEIN"/>
    <property type="match status" value="1"/>
</dbReference>
<dbReference type="GO" id="GO:0051287">
    <property type="term" value="F:NAD binding"/>
    <property type="evidence" value="ECO:0007669"/>
    <property type="project" value="InterPro"/>
</dbReference>
<dbReference type="CDD" id="cd12164">
    <property type="entry name" value="GDH_like_2"/>
    <property type="match status" value="1"/>
</dbReference>
<evidence type="ECO:0000313" key="5">
    <source>
        <dbReference type="Proteomes" id="UP000239477"/>
    </source>
</evidence>
<dbReference type="Proteomes" id="UP000239477">
    <property type="component" value="Chromosome"/>
</dbReference>
<gene>
    <name evidence="4" type="ORF">CLM73_10645</name>
</gene>
<dbReference type="SUPFAM" id="SSF51735">
    <property type="entry name" value="NAD(P)-binding Rossmann-fold domains"/>
    <property type="match status" value="1"/>
</dbReference>
<dbReference type="PANTHER" id="PTHR43333:SF1">
    <property type="entry name" value="D-ISOMER SPECIFIC 2-HYDROXYACID DEHYDROGENASE NAD-BINDING DOMAIN-CONTAINING PROTEIN"/>
    <property type="match status" value="1"/>
</dbReference>
<dbReference type="SUPFAM" id="SSF52283">
    <property type="entry name" value="Formate/glycerate dehydrogenase catalytic domain-like"/>
    <property type="match status" value="1"/>
</dbReference>
<dbReference type="EMBL" id="CP023270">
    <property type="protein sequence ID" value="AVJ27529.1"/>
    <property type="molecule type" value="Genomic_DNA"/>
</dbReference>